<dbReference type="InterPro" id="IPR018108">
    <property type="entry name" value="MCP_transmembrane"/>
</dbReference>
<reference evidence="9" key="1">
    <citation type="journal article" date="2021" name="Front. Plant Sci.">
        <title>Chromosome-Scale Genome Assembly for Chinese Sour Jujube and Insights Into Its Genome Evolution and Domestication Signature.</title>
        <authorList>
            <person name="Shen L.-Y."/>
            <person name="Luo H."/>
            <person name="Wang X.-L."/>
            <person name="Wang X.-M."/>
            <person name="Qiu X.-J."/>
            <person name="Liu H."/>
            <person name="Zhou S.-S."/>
            <person name="Jia K.-H."/>
            <person name="Nie S."/>
            <person name="Bao Y.-T."/>
            <person name="Zhang R.-G."/>
            <person name="Yun Q.-Z."/>
            <person name="Chai Y.-H."/>
            <person name="Lu J.-Y."/>
            <person name="Li Y."/>
            <person name="Zhao S.-W."/>
            <person name="Mao J.-F."/>
            <person name="Jia S.-G."/>
            <person name="Mao Y.-M."/>
        </authorList>
    </citation>
    <scope>NUCLEOTIDE SEQUENCE</scope>
    <source>
        <strain evidence="9">AT0</strain>
        <tissue evidence="9">Leaf</tissue>
    </source>
</reference>
<dbReference type="Proteomes" id="UP000813462">
    <property type="component" value="Unassembled WGS sequence"/>
</dbReference>
<evidence type="ECO:0000256" key="6">
    <source>
        <dbReference type="ARBA" id="ARBA00022989"/>
    </source>
</evidence>
<feature type="repeat" description="Solcar" evidence="8">
    <location>
        <begin position="452"/>
        <end position="535"/>
    </location>
</feature>
<dbReference type="SUPFAM" id="SSF103506">
    <property type="entry name" value="Mitochondrial carrier"/>
    <property type="match status" value="1"/>
</dbReference>
<dbReference type="EMBL" id="JAEACU010000011">
    <property type="protein sequence ID" value="KAH7513926.1"/>
    <property type="molecule type" value="Genomic_DNA"/>
</dbReference>
<protein>
    <submittedName>
        <fullName evidence="9">Uncharacterized protein</fullName>
    </submittedName>
</protein>
<comment type="similarity">
    <text evidence="2">Belongs to the mitochondrial carrier (TC 2.A.29) family.</text>
</comment>
<dbReference type="OrthoDB" id="10253709at2759"/>
<dbReference type="FunFam" id="1.50.40.10:FF:000080">
    <property type="entry name" value="Mitochondrial substrate carrier protein-like"/>
    <property type="match status" value="1"/>
</dbReference>
<evidence type="ECO:0000256" key="7">
    <source>
        <dbReference type="ARBA" id="ARBA00023136"/>
    </source>
</evidence>
<evidence type="ECO:0000313" key="10">
    <source>
        <dbReference type="Proteomes" id="UP000813462"/>
    </source>
</evidence>
<evidence type="ECO:0000256" key="5">
    <source>
        <dbReference type="ARBA" id="ARBA00022737"/>
    </source>
</evidence>
<evidence type="ECO:0000256" key="3">
    <source>
        <dbReference type="ARBA" id="ARBA00022448"/>
    </source>
</evidence>
<comment type="caution">
    <text evidence="9">The sequence shown here is derived from an EMBL/GenBank/DDBJ whole genome shotgun (WGS) entry which is preliminary data.</text>
</comment>
<dbReference type="Pfam" id="PF00153">
    <property type="entry name" value="Mito_carr"/>
    <property type="match status" value="3"/>
</dbReference>
<feature type="repeat" description="Solcar" evidence="8">
    <location>
        <begin position="359"/>
        <end position="443"/>
    </location>
</feature>
<dbReference type="GO" id="GO:0016020">
    <property type="term" value="C:membrane"/>
    <property type="evidence" value="ECO:0007669"/>
    <property type="project" value="UniProtKB-SubCell"/>
</dbReference>
<dbReference type="InterPro" id="IPR023395">
    <property type="entry name" value="MCP_dom_sf"/>
</dbReference>
<organism evidence="9 10">
    <name type="scientific">Ziziphus jujuba var. spinosa</name>
    <dbReference type="NCBI Taxonomy" id="714518"/>
    <lineage>
        <taxon>Eukaryota</taxon>
        <taxon>Viridiplantae</taxon>
        <taxon>Streptophyta</taxon>
        <taxon>Embryophyta</taxon>
        <taxon>Tracheophyta</taxon>
        <taxon>Spermatophyta</taxon>
        <taxon>Magnoliopsida</taxon>
        <taxon>eudicotyledons</taxon>
        <taxon>Gunneridae</taxon>
        <taxon>Pentapetalae</taxon>
        <taxon>rosids</taxon>
        <taxon>fabids</taxon>
        <taxon>Rosales</taxon>
        <taxon>Rhamnaceae</taxon>
        <taxon>Paliureae</taxon>
        <taxon>Ziziphus</taxon>
    </lineage>
</organism>
<proteinExistence type="inferred from homology"/>
<comment type="subcellular location">
    <subcellularLocation>
        <location evidence="1">Membrane</location>
        <topology evidence="1">Multi-pass membrane protein</topology>
    </subcellularLocation>
</comment>
<feature type="repeat" description="Solcar" evidence="8">
    <location>
        <begin position="542"/>
        <end position="630"/>
    </location>
</feature>
<evidence type="ECO:0000256" key="1">
    <source>
        <dbReference type="ARBA" id="ARBA00004141"/>
    </source>
</evidence>
<evidence type="ECO:0000256" key="4">
    <source>
        <dbReference type="ARBA" id="ARBA00022692"/>
    </source>
</evidence>
<keyword evidence="4 8" id="KW-0812">Transmembrane</keyword>
<keyword evidence="3" id="KW-0813">Transport</keyword>
<dbReference type="PANTHER" id="PTHR45667">
    <property type="entry name" value="S-ADENOSYLMETHIONINE MITOCHONDRIAL CARRIER PROTEIN"/>
    <property type="match status" value="1"/>
</dbReference>
<name>A0A978UGJ5_ZIZJJ</name>
<dbReference type="PROSITE" id="PS50920">
    <property type="entry name" value="SOLCAR"/>
    <property type="match status" value="3"/>
</dbReference>
<evidence type="ECO:0000256" key="8">
    <source>
        <dbReference type="PROSITE-ProRule" id="PRU00282"/>
    </source>
</evidence>
<gene>
    <name evidence="9" type="ORF">FEM48_Zijuj11G0034600</name>
</gene>
<dbReference type="FunFam" id="1.50.40.10:FF:000162">
    <property type="entry name" value="Mitochondrial substrate carrier protein-like"/>
    <property type="match status" value="1"/>
</dbReference>
<sequence length="682" mass="75389">MAARNKPLRRDPPLIKCRWTKAQTSPELASFVREDYAITISDNNDKQCSKASQPKTPGIMSTAQLISAVSNIWDSASGPLAFFQPKANLKHKDCSSQEEVIFGTLGGEEHGKVPNSAKSDYFCVDLESAGQFSSIQSDLDYLKVIQKMSAFETSCKNNKHSSFWRLLKGKENNNESWRGKGISSVEISYELENVYGWVKQIIHARLRYPKKVIEVGNRSKENCISRDNVSLVEGIMGESTSPPNNLTTANADYNSNISKPYNSSSYFAAGLESNARYSLNSDYFLMVVQDIKAESSIRTLYTDYYINLLASHSGAFEDIADDNELLENKRKEPVKLVSEEDEFKKEICSSAGGKPQYSLAKQEHAFAGALAGIFVSLCLHPVDTVKTVIQSCRAEQKSVCYIGKSIVSDRGLFGLYRGIATNVASSAPISAIYTFTYESIKGTLLPLFPKEYYPLAHCVAGGCASIATSFVFTPSERIKQQMQVGSHYNNCWNAMVGIIRKGGLPSLYAGWGAVLCRNVPHSIIKFYTYESLKQLMSFGAQPNPIQTLVCGGLAGSTAALFTTPFDVVKTRLQTQIPGSMRQYNSVIHALQEIGKNEGLRGLYRGLTPRLVMYMSQGALFFASYEFFKRVFSLEIPQSNRERIQSQRSTKDDLLLPSSCMTTSLKTSSLSSTSASPGCMHHS</sequence>
<accession>A0A978UGJ5</accession>
<evidence type="ECO:0000313" key="9">
    <source>
        <dbReference type="EMBL" id="KAH7513926.1"/>
    </source>
</evidence>
<keyword evidence="7 8" id="KW-0472">Membrane</keyword>
<dbReference type="Gene3D" id="1.50.40.10">
    <property type="entry name" value="Mitochondrial carrier domain"/>
    <property type="match status" value="2"/>
</dbReference>
<keyword evidence="5" id="KW-0677">Repeat</keyword>
<keyword evidence="6" id="KW-1133">Transmembrane helix</keyword>
<evidence type="ECO:0000256" key="2">
    <source>
        <dbReference type="ARBA" id="ARBA00006375"/>
    </source>
</evidence>
<dbReference type="AlphaFoldDB" id="A0A978UGJ5"/>